<dbReference type="Pfam" id="PF00289">
    <property type="entry name" value="Biotin_carb_N"/>
    <property type="match status" value="1"/>
</dbReference>
<dbReference type="InterPro" id="IPR011054">
    <property type="entry name" value="Rudment_hybrid_motif"/>
</dbReference>
<dbReference type="FunFam" id="3.40.50.20:FF:000010">
    <property type="entry name" value="Propionyl-CoA carboxylase subunit alpha"/>
    <property type="match status" value="1"/>
</dbReference>
<feature type="domain" description="ATP-grasp" evidence="9">
    <location>
        <begin position="121"/>
        <end position="318"/>
    </location>
</feature>
<name>A0A9J6PJD3_9PROT</name>
<dbReference type="GO" id="GO:0004075">
    <property type="term" value="F:biotin carboxylase activity"/>
    <property type="evidence" value="ECO:0007669"/>
    <property type="project" value="UniProtKB-EC"/>
</dbReference>
<keyword evidence="4 8" id="KW-0547">Nucleotide-binding</keyword>
<dbReference type="NCBIfam" id="NF006367">
    <property type="entry name" value="PRK08591.1"/>
    <property type="match status" value="1"/>
</dbReference>
<dbReference type="PANTHER" id="PTHR48095:SF2">
    <property type="entry name" value="BIOTIN CARBOXYLASE, CHLOROPLASTIC"/>
    <property type="match status" value="1"/>
</dbReference>
<dbReference type="RefSeq" id="WP_269333888.1">
    <property type="nucleotide sequence ID" value="NZ_JAMZFT010000004.1"/>
</dbReference>
<dbReference type="GO" id="GO:0046872">
    <property type="term" value="F:metal ion binding"/>
    <property type="evidence" value="ECO:0007669"/>
    <property type="project" value="InterPro"/>
</dbReference>
<dbReference type="PROSITE" id="PS00866">
    <property type="entry name" value="CPSASE_1"/>
    <property type="match status" value="1"/>
</dbReference>
<dbReference type="PROSITE" id="PS00867">
    <property type="entry name" value="CPSASE_2"/>
    <property type="match status" value="1"/>
</dbReference>
<dbReference type="SUPFAM" id="SSF56059">
    <property type="entry name" value="Glutathione synthetase ATP-binding domain-like"/>
    <property type="match status" value="1"/>
</dbReference>
<proteinExistence type="predicted"/>
<dbReference type="SUPFAM" id="SSF51246">
    <property type="entry name" value="Rudiment single hybrid motif"/>
    <property type="match status" value="1"/>
</dbReference>
<dbReference type="InterPro" id="IPR005481">
    <property type="entry name" value="BC-like_N"/>
</dbReference>
<dbReference type="PANTHER" id="PTHR48095">
    <property type="entry name" value="PYRUVATE CARBOXYLASE SUBUNIT A"/>
    <property type="match status" value="1"/>
</dbReference>
<evidence type="ECO:0000256" key="8">
    <source>
        <dbReference type="PROSITE-ProRule" id="PRU00409"/>
    </source>
</evidence>
<dbReference type="NCBIfam" id="NF009471">
    <property type="entry name" value="PRK12833.1"/>
    <property type="match status" value="1"/>
</dbReference>
<keyword evidence="12" id="KW-1185">Reference proteome</keyword>
<feature type="domain" description="Biotin carboxylation" evidence="10">
    <location>
        <begin position="2"/>
        <end position="447"/>
    </location>
</feature>
<evidence type="ECO:0000256" key="7">
    <source>
        <dbReference type="ARBA" id="ARBA00048600"/>
    </source>
</evidence>
<dbReference type="Pfam" id="PF02786">
    <property type="entry name" value="CPSase_L_D2"/>
    <property type="match status" value="1"/>
</dbReference>
<gene>
    <name evidence="11" type="ORF">NJQ99_16010</name>
</gene>
<evidence type="ECO:0000259" key="10">
    <source>
        <dbReference type="PROSITE" id="PS50979"/>
    </source>
</evidence>
<dbReference type="InterPro" id="IPR011761">
    <property type="entry name" value="ATP-grasp"/>
</dbReference>
<dbReference type="SUPFAM" id="SSF52440">
    <property type="entry name" value="PreATP-grasp domain"/>
    <property type="match status" value="1"/>
</dbReference>
<evidence type="ECO:0000256" key="1">
    <source>
        <dbReference type="ARBA" id="ARBA00003761"/>
    </source>
</evidence>
<dbReference type="InterPro" id="IPR016185">
    <property type="entry name" value="PreATP-grasp_dom_sf"/>
</dbReference>
<reference evidence="11" key="1">
    <citation type="submission" date="2022-06" db="EMBL/GenBank/DDBJ databases">
        <title>Isolation and Genomics of Futiania mangrovii gen. nov., sp. nov., a Rare and Metabolically-versatile member in the Class Alphaproteobacteria.</title>
        <authorList>
            <person name="Liu L."/>
            <person name="Huang W.-C."/>
            <person name="Pan J."/>
            <person name="Li J."/>
            <person name="Huang Y."/>
            <person name="Du H."/>
            <person name="Liu Y."/>
            <person name="Li M."/>
        </authorList>
    </citation>
    <scope>NUCLEOTIDE SEQUENCE</scope>
    <source>
        <strain evidence="11">FT118</strain>
    </source>
</reference>
<keyword evidence="6" id="KW-0092">Biotin</keyword>
<evidence type="ECO:0000256" key="3">
    <source>
        <dbReference type="ARBA" id="ARBA00022598"/>
    </source>
</evidence>
<keyword evidence="5 8" id="KW-0067">ATP-binding</keyword>
<dbReference type="FunFam" id="3.30.1490.20:FF:000018">
    <property type="entry name" value="Biotin carboxylase"/>
    <property type="match status" value="1"/>
</dbReference>
<evidence type="ECO:0000256" key="5">
    <source>
        <dbReference type="ARBA" id="ARBA00022840"/>
    </source>
</evidence>
<dbReference type="Pfam" id="PF02785">
    <property type="entry name" value="Biotin_carb_C"/>
    <property type="match status" value="1"/>
</dbReference>
<accession>A0A9J6PJD3</accession>
<dbReference type="InterPro" id="IPR011764">
    <property type="entry name" value="Biotin_carboxylation_dom"/>
</dbReference>
<sequence>MGIRRLFVANRGEIAVRIVRAAHALGIEAVQAYSEADADMLAVKLADASVCVGPPQAAKSYLNIEALIAAAKETGCDAVHPGYGFLAENAGFAEAVEAAGLIFVGPSADTIRRMGDKAAAREAAIAAGVPVVPGSDGRVGTADEAAAAAEKIGYPVMIKAAAGGGGRGIRIAETPEDLRRLAPQARSEAQAAFGDGGLYLERVIRDARHIEVQILGDGTRAVHCYERECSLQRRRQKVWEEAPAACLDTATRETLCASAVRLAEAVNYRGAGTLEYLYDAKTGEFFFIEMNTRIQVEHPVTEMVTGIDLVAEMIRVAGGAPLSMRQEDISLDGHAIEVRINAEDPANSFMPFPGLIGTLEVPEGDGIRFDAMIYEGYQIPPFYDSLLGKLIVHAPTREAAIAKMAETLARLKIEGAKTTIPLHAALAADSAVRAGEFHTQFLEPWLETNPLTAD</sequence>
<evidence type="ECO:0000313" key="11">
    <source>
        <dbReference type="EMBL" id="MCP1337928.1"/>
    </source>
</evidence>
<dbReference type="Proteomes" id="UP001055804">
    <property type="component" value="Unassembled WGS sequence"/>
</dbReference>
<evidence type="ECO:0000259" key="9">
    <source>
        <dbReference type="PROSITE" id="PS50975"/>
    </source>
</evidence>
<dbReference type="InterPro" id="IPR051602">
    <property type="entry name" value="ACC_Biotin_Carboxylase"/>
</dbReference>
<dbReference type="InterPro" id="IPR005479">
    <property type="entry name" value="CPAse_ATP-bd"/>
</dbReference>
<keyword evidence="3" id="KW-0436">Ligase</keyword>
<evidence type="ECO:0000256" key="6">
    <source>
        <dbReference type="ARBA" id="ARBA00023267"/>
    </source>
</evidence>
<evidence type="ECO:0000313" key="12">
    <source>
        <dbReference type="Proteomes" id="UP001055804"/>
    </source>
</evidence>
<dbReference type="GO" id="GO:0005524">
    <property type="term" value="F:ATP binding"/>
    <property type="evidence" value="ECO:0007669"/>
    <property type="project" value="UniProtKB-UniRule"/>
</dbReference>
<organism evidence="11 12">
    <name type="scientific">Futiania mangrovi</name>
    <dbReference type="NCBI Taxonomy" id="2959716"/>
    <lineage>
        <taxon>Bacteria</taxon>
        <taxon>Pseudomonadati</taxon>
        <taxon>Pseudomonadota</taxon>
        <taxon>Alphaproteobacteria</taxon>
        <taxon>Futianiales</taxon>
        <taxon>Futianiaceae</taxon>
        <taxon>Futiania</taxon>
    </lineage>
</organism>
<dbReference type="InterPro" id="IPR005482">
    <property type="entry name" value="Biotin_COase_C"/>
</dbReference>
<comment type="caution">
    <text evidence="11">The sequence shown here is derived from an EMBL/GenBank/DDBJ whole genome shotgun (WGS) entry which is preliminary data.</text>
</comment>
<protein>
    <recommendedName>
        <fullName evidence="2">biotin carboxylase</fullName>
        <ecNumber evidence="2">6.3.4.14</ecNumber>
    </recommendedName>
</protein>
<dbReference type="EMBL" id="JAMZFT010000004">
    <property type="protein sequence ID" value="MCP1337928.1"/>
    <property type="molecule type" value="Genomic_DNA"/>
</dbReference>
<dbReference type="PROSITE" id="PS50975">
    <property type="entry name" value="ATP_GRASP"/>
    <property type="match status" value="1"/>
</dbReference>
<dbReference type="PROSITE" id="PS50979">
    <property type="entry name" value="BC"/>
    <property type="match status" value="1"/>
</dbReference>
<comment type="catalytic activity">
    <reaction evidence="7">
        <text>N(6)-biotinyl-L-lysyl-[protein] + hydrogencarbonate + ATP = N(6)-carboxybiotinyl-L-lysyl-[protein] + ADP + phosphate + H(+)</text>
        <dbReference type="Rhea" id="RHEA:13501"/>
        <dbReference type="Rhea" id="RHEA-COMP:10505"/>
        <dbReference type="Rhea" id="RHEA-COMP:10506"/>
        <dbReference type="ChEBI" id="CHEBI:15378"/>
        <dbReference type="ChEBI" id="CHEBI:17544"/>
        <dbReference type="ChEBI" id="CHEBI:30616"/>
        <dbReference type="ChEBI" id="CHEBI:43474"/>
        <dbReference type="ChEBI" id="CHEBI:83144"/>
        <dbReference type="ChEBI" id="CHEBI:83145"/>
        <dbReference type="ChEBI" id="CHEBI:456216"/>
        <dbReference type="EC" id="6.3.4.14"/>
    </reaction>
</comment>
<dbReference type="EC" id="6.3.4.14" evidence="2"/>
<evidence type="ECO:0000256" key="4">
    <source>
        <dbReference type="ARBA" id="ARBA00022741"/>
    </source>
</evidence>
<dbReference type="Gene3D" id="3.30.470.20">
    <property type="entry name" value="ATP-grasp fold, B domain"/>
    <property type="match status" value="1"/>
</dbReference>
<dbReference type="AlphaFoldDB" id="A0A9J6PJD3"/>
<evidence type="ECO:0000256" key="2">
    <source>
        <dbReference type="ARBA" id="ARBA00013263"/>
    </source>
</evidence>
<dbReference type="SMART" id="SM00878">
    <property type="entry name" value="Biotin_carb_C"/>
    <property type="match status" value="1"/>
</dbReference>
<comment type="function">
    <text evidence="1">This protein is a component of the acetyl coenzyme A carboxylase complex; first, biotin carboxylase catalyzes the carboxylation of the carrier protein and then the transcarboxylase transfers the carboxyl group to form malonyl-CoA.</text>
</comment>